<comment type="caution">
    <text evidence="2">The sequence shown here is derived from an EMBL/GenBank/DDBJ whole genome shotgun (WGS) entry which is preliminary data.</text>
</comment>
<organism evidence="2 3">
    <name type="scientific">Kingdonia uniflora</name>
    <dbReference type="NCBI Taxonomy" id="39325"/>
    <lineage>
        <taxon>Eukaryota</taxon>
        <taxon>Viridiplantae</taxon>
        <taxon>Streptophyta</taxon>
        <taxon>Embryophyta</taxon>
        <taxon>Tracheophyta</taxon>
        <taxon>Spermatophyta</taxon>
        <taxon>Magnoliopsida</taxon>
        <taxon>Ranunculales</taxon>
        <taxon>Circaeasteraceae</taxon>
        <taxon>Kingdonia</taxon>
    </lineage>
</organism>
<dbReference type="OrthoDB" id="4327540at2759"/>
<keyword evidence="3" id="KW-1185">Reference proteome</keyword>
<evidence type="ECO:0000259" key="1">
    <source>
        <dbReference type="Pfam" id="PF10551"/>
    </source>
</evidence>
<dbReference type="EMBL" id="JACGCM010001726">
    <property type="protein sequence ID" value="KAF6150872.1"/>
    <property type="molecule type" value="Genomic_DNA"/>
</dbReference>
<dbReference type="InterPro" id="IPR018289">
    <property type="entry name" value="MULE_transposase_dom"/>
</dbReference>
<dbReference type="InterPro" id="IPR052579">
    <property type="entry name" value="Zinc_finger_SWIM"/>
</dbReference>
<dbReference type="PANTHER" id="PTHR31569:SF4">
    <property type="entry name" value="SWIM-TYPE DOMAIN-CONTAINING PROTEIN"/>
    <property type="match status" value="1"/>
</dbReference>
<reference evidence="2 3" key="1">
    <citation type="journal article" date="2020" name="IScience">
        <title>Genome Sequencing of the Endangered Kingdonia uniflora (Circaeasteraceae, Ranunculales) Reveals Potential Mechanisms of Evolutionary Specialization.</title>
        <authorList>
            <person name="Sun Y."/>
            <person name="Deng T."/>
            <person name="Zhang A."/>
            <person name="Moore M.J."/>
            <person name="Landis J.B."/>
            <person name="Lin N."/>
            <person name="Zhang H."/>
            <person name="Zhang X."/>
            <person name="Huang J."/>
            <person name="Zhang X."/>
            <person name="Sun H."/>
            <person name="Wang H."/>
        </authorList>
    </citation>
    <scope>NUCLEOTIDE SEQUENCE [LARGE SCALE GENOMIC DNA]</scope>
    <source>
        <strain evidence="2">TB1705</strain>
        <tissue evidence="2">Leaf</tissue>
    </source>
</reference>
<dbReference type="AlphaFoldDB" id="A0A7J7M7Q7"/>
<gene>
    <name evidence="2" type="ORF">GIB67_020955</name>
</gene>
<proteinExistence type="predicted"/>
<evidence type="ECO:0000313" key="3">
    <source>
        <dbReference type="Proteomes" id="UP000541444"/>
    </source>
</evidence>
<feature type="domain" description="MULE transposase" evidence="1">
    <location>
        <begin position="23"/>
        <end position="113"/>
    </location>
</feature>
<dbReference type="Proteomes" id="UP000541444">
    <property type="component" value="Unassembled WGS sequence"/>
</dbReference>
<evidence type="ECO:0000313" key="2">
    <source>
        <dbReference type="EMBL" id="KAF6150872.1"/>
    </source>
</evidence>
<dbReference type="PANTHER" id="PTHR31569">
    <property type="entry name" value="SWIM-TYPE DOMAIN-CONTAINING PROTEIN"/>
    <property type="match status" value="1"/>
</dbReference>
<name>A0A7J7M7Q7_9MAGN</name>
<sequence length="188" mass="22040">MYWANPVGMNLGKCFPLVYMMNYTSKTNESRKPLLEIVGVTSTGQTFMYSHCFMEDEKQPTYQWALERFKTCFNEDEIPHVIIIDKEFALMNVIARVFPTTKHMLCRFHIYQNVKVNVKKIFAKEKENDDYPKFIRGFKDLVENSSSEVQYLQNLESLRVHGQDTLSLWNTFDNIGLSILITFCIHLG</sequence>
<accession>A0A7J7M7Q7</accession>
<protein>
    <recommendedName>
        <fullName evidence="1">MULE transposase domain-containing protein</fullName>
    </recommendedName>
</protein>
<dbReference type="Pfam" id="PF10551">
    <property type="entry name" value="MULE"/>
    <property type="match status" value="1"/>
</dbReference>